<reference evidence="3" key="1">
    <citation type="submission" date="2021-03" db="EMBL/GenBank/DDBJ databases">
        <title>Pengzhenrongella sicca gen. nov., sp. nov., a new member of suborder Micrococcineae isolated from High-Arctic tundra soil.</title>
        <authorList>
            <person name="Peng F."/>
        </authorList>
    </citation>
    <scope>NUCLEOTIDE SEQUENCE</scope>
    <source>
        <strain evidence="3">LRZ-2</strain>
    </source>
</reference>
<accession>A0A8A4ZFB1</accession>
<dbReference type="AlphaFoldDB" id="A0A8A4ZFB1"/>
<sequence>MSGERAVSGERAAGGHRRELAPSSPFADDDGAADPRLAAALAADTGGAADVVAALAAARVLVPVLAQVEPGEAASAGIVALRVRDGRSALPIFSSVATMARWRADARPVPTDVARAAASAIGEGWEVMVLDAGGPVTFVIGRPAVVALACGERWLPAVADGAVEPAVRAALAAALAGVPHVVRVGAEPGRRAEVAVLLAVKPRLDRPTLDAVIARANAALAADETVARRVDSLELRLVSAADAAAPAPGPATPRSPRPDRRGSRG</sequence>
<proteinExistence type="predicted"/>
<evidence type="ECO:0000313" key="3">
    <source>
        <dbReference type="EMBL" id="QTE30682.1"/>
    </source>
</evidence>
<feature type="region of interest" description="Disordered" evidence="1">
    <location>
        <begin position="1"/>
        <end position="31"/>
    </location>
</feature>
<protein>
    <submittedName>
        <fullName evidence="3">SseB family protein</fullName>
    </submittedName>
</protein>
<keyword evidence="4" id="KW-1185">Reference proteome</keyword>
<feature type="region of interest" description="Disordered" evidence="1">
    <location>
        <begin position="242"/>
        <end position="265"/>
    </location>
</feature>
<dbReference type="EMBL" id="CP071868">
    <property type="protein sequence ID" value="QTE30682.1"/>
    <property type="molecule type" value="Genomic_DNA"/>
</dbReference>
<evidence type="ECO:0000313" key="4">
    <source>
        <dbReference type="Proteomes" id="UP000663937"/>
    </source>
</evidence>
<evidence type="ECO:0000256" key="1">
    <source>
        <dbReference type="SAM" id="MobiDB-lite"/>
    </source>
</evidence>
<dbReference type="Pfam" id="PF07179">
    <property type="entry name" value="SseB"/>
    <property type="match status" value="1"/>
</dbReference>
<gene>
    <name evidence="3" type="ORF">J4E96_06895</name>
</gene>
<name>A0A8A4ZFB1_9MICO</name>
<feature type="compositionally biased region" description="Basic and acidic residues" evidence="1">
    <location>
        <begin position="256"/>
        <end position="265"/>
    </location>
</feature>
<evidence type="ECO:0000259" key="2">
    <source>
        <dbReference type="Pfam" id="PF07179"/>
    </source>
</evidence>
<dbReference type="Proteomes" id="UP000663937">
    <property type="component" value="Chromosome"/>
</dbReference>
<dbReference type="InterPro" id="IPR009839">
    <property type="entry name" value="SseB_N"/>
</dbReference>
<organism evidence="3 4">
    <name type="scientific">Pengzhenrongella sicca</name>
    <dbReference type="NCBI Taxonomy" id="2819238"/>
    <lineage>
        <taxon>Bacteria</taxon>
        <taxon>Bacillati</taxon>
        <taxon>Actinomycetota</taxon>
        <taxon>Actinomycetes</taxon>
        <taxon>Micrococcales</taxon>
        <taxon>Pengzhenrongella</taxon>
    </lineage>
</organism>
<dbReference type="KEGG" id="psic:J4E96_06895"/>
<feature type="domain" description="SseB protein N-terminal" evidence="2">
    <location>
        <begin position="39"/>
        <end position="145"/>
    </location>
</feature>